<evidence type="ECO:0000256" key="2">
    <source>
        <dbReference type="ARBA" id="ARBA00023002"/>
    </source>
</evidence>
<evidence type="ECO:0000259" key="5">
    <source>
        <dbReference type="Pfam" id="PF14833"/>
    </source>
</evidence>
<dbReference type="SUPFAM" id="SSF48179">
    <property type="entry name" value="6-phosphogluconate dehydrogenase C-terminal domain-like"/>
    <property type="match status" value="1"/>
</dbReference>
<evidence type="ECO:0000256" key="1">
    <source>
        <dbReference type="ARBA" id="ARBA00009080"/>
    </source>
</evidence>
<evidence type="ECO:0000259" key="4">
    <source>
        <dbReference type="Pfam" id="PF03446"/>
    </source>
</evidence>
<dbReference type="GO" id="GO:0016491">
    <property type="term" value="F:oxidoreductase activity"/>
    <property type="evidence" value="ECO:0007669"/>
    <property type="project" value="UniProtKB-KW"/>
</dbReference>
<dbReference type="PIRSF" id="PIRSF000103">
    <property type="entry name" value="HIBADH"/>
    <property type="match status" value="1"/>
</dbReference>
<protein>
    <submittedName>
        <fullName evidence="6">NAD(P)-dependent oxidoreductase</fullName>
        <ecNumber evidence="6">1.1.-.-</ecNumber>
    </submittedName>
</protein>
<evidence type="ECO:0000313" key="6">
    <source>
        <dbReference type="EMBL" id="MFC4557793.1"/>
    </source>
</evidence>
<dbReference type="SUPFAM" id="SSF51735">
    <property type="entry name" value="NAD(P)-binding Rossmann-fold domains"/>
    <property type="match status" value="1"/>
</dbReference>
<feature type="domain" description="3-hydroxyisobutyrate dehydrogenase-like NAD-binding" evidence="5">
    <location>
        <begin position="166"/>
        <end position="286"/>
    </location>
</feature>
<dbReference type="EMBL" id="JBHSFU010000004">
    <property type="protein sequence ID" value="MFC4557793.1"/>
    <property type="molecule type" value="Genomic_DNA"/>
</dbReference>
<dbReference type="PANTHER" id="PTHR43060:SF15">
    <property type="entry name" value="3-HYDROXYISOBUTYRATE DEHYDROGENASE-LIKE 1, MITOCHONDRIAL-RELATED"/>
    <property type="match status" value="1"/>
</dbReference>
<evidence type="ECO:0000313" key="7">
    <source>
        <dbReference type="Proteomes" id="UP001595989"/>
    </source>
</evidence>
<feature type="domain" description="6-phosphogluconate dehydrogenase NADP-binding" evidence="4">
    <location>
        <begin position="3"/>
        <end position="163"/>
    </location>
</feature>
<keyword evidence="3" id="KW-0520">NAD</keyword>
<dbReference type="Pfam" id="PF03446">
    <property type="entry name" value="NAD_binding_2"/>
    <property type="match status" value="1"/>
</dbReference>
<dbReference type="Gene3D" id="1.10.1040.10">
    <property type="entry name" value="N-(1-d-carboxylethyl)-l-norvaline Dehydrogenase, domain 2"/>
    <property type="match status" value="1"/>
</dbReference>
<dbReference type="InterPro" id="IPR036291">
    <property type="entry name" value="NAD(P)-bd_dom_sf"/>
</dbReference>
<keyword evidence="7" id="KW-1185">Reference proteome</keyword>
<name>A0ABV9DHF8_9BACI</name>
<comment type="similarity">
    <text evidence="1">Belongs to the HIBADH-related family.</text>
</comment>
<proteinExistence type="inferred from homology"/>
<organism evidence="6 7">
    <name type="scientific">Virgibacillus kekensis</name>
    <dbReference type="NCBI Taxonomy" id="202261"/>
    <lineage>
        <taxon>Bacteria</taxon>
        <taxon>Bacillati</taxon>
        <taxon>Bacillota</taxon>
        <taxon>Bacilli</taxon>
        <taxon>Bacillales</taxon>
        <taxon>Bacillaceae</taxon>
        <taxon>Virgibacillus</taxon>
    </lineage>
</organism>
<dbReference type="InterPro" id="IPR013328">
    <property type="entry name" value="6PGD_dom2"/>
</dbReference>
<keyword evidence="2 6" id="KW-0560">Oxidoreductase</keyword>
<dbReference type="RefSeq" id="WP_390293870.1">
    <property type="nucleotide sequence ID" value="NZ_JBHSFU010000004.1"/>
</dbReference>
<dbReference type="InterPro" id="IPR006115">
    <property type="entry name" value="6PGDH_NADP-bd"/>
</dbReference>
<dbReference type="PANTHER" id="PTHR43060">
    <property type="entry name" value="3-HYDROXYISOBUTYRATE DEHYDROGENASE-LIKE 1, MITOCHONDRIAL-RELATED"/>
    <property type="match status" value="1"/>
</dbReference>
<reference evidence="7" key="1">
    <citation type="journal article" date="2019" name="Int. J. Syst. Evol. Microbiol.">
        <title>The Global Catalogue of Microorganisms (GCM) 10K type strain sequencing project: providing services to taxonomists for standard genome sequencing and annotation.</title>
        <authorList>
            <consortium name="The Broad Institute Genomics Platform"/>
            <consortium name="The Broad Institute Genome Sequencing Center for Infectious Disease"/>
            <person name="Wu L."/>
            <person name="Ma J."/>
        </authorList>
    </citation>
    <scope>NUCLEOTIDE SEQUENCE [LARGE SCALE GENOMIC DNA]</scope>
    <source>
        <strain evidence="7">CGMCC 4.7426</strain>
    </source>
</reference>
<gene>
    <name evidence="6" type="ORF">ACFO3D_06165</name>
</gene>
<comment type="caution">
    <text evidence="6">The sequence shown here is derived from an EMBL/GenBank/DDBJ whole genome shotgun (WGS) entry which is preliminary data.</text>
</comment>
<dbReference type="EC" id="1.1.-.-" evidence="6"/>
<dbReference type="InterPro" id="IPR029154">
    <property type="entry name" value="HIBADH-like_NADP-bd"/>
</dbReference>
<sequence>MEKIGVIGCGLMGSGIAANLLKNDFTVYVFDINKEAVEKLAKEGAIAVEQPKYMAGEVDAVILSLPTPELVKKTVADDDAGIIHFMRQGTTILDMSTNDVEVTRNLYQLGEEKEIEFFDCPLSGGPTGAANGTLTVMIGGKEEAFPAILPILQAIGEHIEYVGESGAGQTAKLCHNMVVGGVITLLSEAFVTGEKAGVSKETLASILQKGSAQTRAMDIFGVNILKENFSELKFSLANMTKDILLYRNLSETSKVPALASQSAIQLFQMANYQGKGNHDAAAVYELFAGTEGQTPCPSKGVKNSTK</sequence>
<dbReference type="InterPro" id="IPR008927">
    <property type="entry name" value="6-PGluconate_DH-like_C_sf"/>
</dbReference>
<dbReference type="Gene3D" id="3.40.50.720">
    <property type="entry name" value="NAD(P)-binding Rossmann-like Domain"/>
    <property type="match status" value="1"/>
</dbReference>
<accession>A0ABV9DHF8</accession>
<dbReference type="InterPro" id="IPR015815">
    <property type="entry name" value="HIBADH-related"/>
</dbReference>
<dbReference type="Proteomes" id="UP001595989">
    <property type="component" value="Unassembled WGS sequence"/>
</dbReference>
<evidence type="ECO:0000256" key="3">
    <source>
        <dbReference type="ARBA" id="ARBA00023027"/>
    </source>
</evidence>
<dbReference type="Pfam" id="PF14833">
    <property type="entry name" value="NAD_binding_11"/>
    <property type="match status" value="1"/>
</dbReference>